<feature type="domain" description="EF-hand" evidence="4">
    <location>
        <begin position="139"/>
        <end position="174"/>
    </location>
</feature>
<dbReference type="Gene3D" id="1.10.238.10">
    <property type="entry name" value="EF-hand"/>
    <property type="match status" value="1"/>
</dbReference>
<feature type="region of interest" description="Disordered" evidence="3">
    <location>
        <begin position="352"/>
        <end position="385"/>
    </location>
</feature>
<dbReference type="Pfam" id="PF13833">
    <property type="entry name" value="EF-hand_8"/>
    <property type="match status" value="1"/>
</dbReference>
<name>A0A1S3GF99_DIPOR</name>
<feature type="compositionally biased region" description="Polar residues" evidence="3">
    <location>
        <begin position="39"/>
        <end position="59"/>
    </location>
</feature>
<dbReference type="PROSITE" id="PS50222">
    <property type="entry name" value="EF_HAND_2"/>
    <property type="match status" value="1"/>
</dbReference>
<dbReference type="KEGG" id="dord:105997496"/>
<organism evidence="5 6">
    <name type="scientific">Dipodomys ordii</name>
    <name type="common">Ord's kangaroo rat</name>
    <dbReference type="NCBI Taxonomy" id="10020"/>
    <lineage>
        <taxon>Eukaryota</taxon>
        <taxon>Metazoa</taxon>
        <taxon>Chordata</taxon>
        <taxon>Craniata</taxon>
        <taxon>Vertebrata</taxon>
        <taxon>Euteleostomi</taxon>
        <taxon>Mammalia</taxon>
        <taxon>Eutheria</taxon>
        <taxon>Euarchontoglires</taxon>
        <taxon>Glires</taxon>
        <taxon>Rodentia</taxon>
        <taxon>Castorimorpha</taxon>
        <taxon>Heteromyidae</taxon>
        <taxon>Dipodomyinae</taxon>
        <taxon>Dipodomys</taxon>
    </lineage>
</organism>
<dbReference type="InterPro" id="IPR018247">
    <property type="entry name" value="EF_Hand_1_Ca_BS"/>
</dbReference>
<dbReference type="PROSITE" id="PS00018">
    <property type="entry name" value="EF_HAND_1"/>
    <property type="match status" value="1"/>
</dbReference>
<evidence type="ECO:0000313" key="6">
    <source>
        <dbReference type="RefSeq" id="XP_012887385.1"/>
    </source>
</evidence>
<dbReference type="InterPro" id="IPR043520">
    <property type="entry name" value="SPT21"/>
</dbReference>
<reference evidence="6" key="1">
    <citation type="submission" date="2025-08" db="UniProtKB">
        <authorList>
            <consortium name="RefSeq"/>
        </authorList>
    </citation>
    <scope>IDENTIFICATION</scope>
    <source>
        <tissue evidence="6">Kidney</tissue>
    </source>
</reference>
<dbReference type="GO" id="GO:0005509">
    <property type="term" value="F:calcium ion binding"/>
    <property type="evidence" value="ECO:0007669"/>
    <property type="project" value="InterPro"/>
</dbReference>
<dbReference type="OrthoDB" id="26525at2759"/>
<keyword evidence="2" id="KW-0106">Calcium</keyword>
<dbReference type="InParanoid" id="A0A1S3GF99"/>
<feature type="region of interest" description="Disordered" evidence="3">
    <location>
        <begin position="1"/>
        <end position="92"/>
    </location>
</feature>
<keyword evidence="5" id="KW-1185">Reference proteome</keyword>
<evidence type="ECO:0000256" key="2">
    <source>
        <dbReference type="ARBA" id="ARBA00022837"/>
    </source>
</evidence>
<gene>
    <name evidence="6" type="primary">LOC105997496</name>
</gene>
<dbReference type="InterPro" id="IPR002048">
    <property type="entry name" value="EF_hand_dom"/>
</dbReference>
<evidence type="ECO:0000256" key="3">
    <source>
        <dbReference type="SAM" id="MobiDB-lite"/>
    </source>
</evidence>
<dbReference type="SUPFAM" id="SSF47473">
    <property type="entry name" value="EF-hand"/>
    <property type="match status" value="1"/>
</dbReference>
<evidence type="ECO:0000259" key="4">
    <source>
        <dbReference type="PROSITE" id="PS50222"/>
    </source>
</evidence>
<feature type="compositionally biased region" description="Polar residues" evidence="3">
    <location>
        <begin position="361"/>
        <end position="385"/>
    </location>
</feature>
<dbReference type="STRING" id="10020.ENSDORP00000021736"/>
<dbReference type="InterPro" id="IPR011992">
    <property type="entry name" value="EF-hand-dom_pair"/>
</dbReference>
<evidence type="ECO:0000256" key="1">
    <source>
        <dbReference type="ARBA" id="ARBA00022723"/>
    </source>
</evidence>
<keyword evidence="1" id="KW-0479">Metal-binding</keyword>
<dbReference type="Proteomes" id="UP000081671">
    <property type="component" value="Unplaced"/>
</dbReference>
<dbReference type="RefSeq" id="XP_012887385.1">
    <property type="nucleotide sequence ID" value="XM_013031931.1"/>
</dbReference>
<dbReference type="GeneID" id="105997496"/>
<dbReference type="PANTHER" id="PTHR47500">
    <property type="entry name" value="EF-HAND CALCIUM-BINDING DOMAIN-CONTAINING PROTEIN"/>
    <property type="match status" value="1"/>
</dbReference>
<feature type="compositionally biased region" description="Basic and acidic residues" evidence="3">
    <location>
        <begin position="60"/>
        <end position="83"/>
    </location>
</feature>
<dbReference type="PANTHER" id="PTHR47500:SF4">
    <property type="entry name" value="EF-HAND CALCIUM BINDING DOMAIN 15"/>
    <property type="match status" value="1"/>
</dbReference>
<dbReference type="AlphaFoldDB" id="A0A1S3GF99"/>
<sequence length="385" mass="42622">MGSREQKSKRSPSIQRRSPQKPRKLLTRDAWEGAGSVQKGRTQLRPAQQTHMEQATATATKDEGSIRKAKEFKDPMATHRAQSDPDTSSQSLTEENLLPLTPRQLAAFQDIFKLFSCSPTGTVDMRSMKVALRNVGIQLGPQEMCEALRLADLDGDGIVSFKDFLGVLTDNNRLAQCIGQMKSNRVSDPQGLHTLFLEVLFKLLHQGFLPSKSGQEVTSYYQEKQRALRLTPGLKIRNSQGHPSRSHAGLNFFCQAARVSGLSSSELALSLHKLHKAGSRSPYSQIPNLTRRMQPDYRIRSAIPVAMPDVRLPKPHQPSRTRISINLRPLCKGPLSLPPAALVSQPSEQIRPLKLAPSPPTLVQKQPFSPSPACSQRSAVKSSYK</sequence>
<accession>A0A1S3GF99</accession>
<proteinExistence type="predicted"/>
<evidence type="ECO:0000313" key="5">
    <source>
        <dbReference type="Proteomes" id="UP000081671"/>
    </source>
</evidence>
<protein>
    <submittedName>
        <fullName evidence="6">EF-hand calcium-binding domain-containing protein 3-like</fullName>
    </submittedName>
</protein>
<dbReference type="CDD" id="cd00051">
    <property type="entry name" value="EFh"/>
    <property type="match status" value="1"/>
</dbReference>